<evidence type="ECO:0000313" key="3">
    <source>
        <dbReference type="Proteomes" id="UP000000759"/>
    </source>
</evidence>
<keyword evidence="3" id="KW-1185">Reference proteome</keyword>
<dbReference type="HOGENOM" id="CLU_641703_0_0_1"/>
<accession>B7FW00</accession>
<evidence type="ECO:0000313" key="2">
    <source>
        <dbReference type="EMBL" id="EEC49715.1"/>
    </source>
</evidence>
<protein>
    <recommendedName>
        <fullName evidence="1">Metaxin glutathione S-transferase domain-containing protein</fullName>
    </recommendedName>
</protein>
<dbReference type="RefSeq" id="XP_002179017.1">
    <property type="nucleotide sequence ID" value="XM_002178981.1"/>
</dbReference>
<gene>
    <name evidence="2" type="ORF">PHATRDRAFT_44882</name>
</gene>
<dbReference type="Proteomes" id="UP000000759">
    <property type="component" value="Chromosome 5"/>
</dbReference>
<sequence>MTTILDDATYRLSSWWYNGDNHRTYPATLASRTPGFTESWGRDEDEEGKELPSWFAMEQNQLGLVLQQPYPQAPITLFQYHVAWDIQWALRDAKVDFVVVNVPHAFSESTGPLPAWNDLTEPERPILLGHSQQGIFDYLRKHHDWNVDEELSTPAGTHQLELWRNQVESLHVCLDLLRYGPGQEWSKIYRDQSMKASCGETQPSWLRRILAEWNVTAEHHRGRYLRRHIPTSNTVDSAQKATGIASGIYKRLSVQLADKDYLFGTTKPSSLDYEIGGHLMDASGFVPLRDAIREHDNLVSFAQRLCSQGPLLSEWNRLENERNAFQVEWLWLNVETLAPCVGPRDARSVGNHDKYNPWDTWHRWRFGGTFYPASTRAEAKTAETLKLQQDYLHQDQLWWSAVTAASLVSIGVTQWIVSMTTLSARASK</sequence>
<dbReference type="GeneID" id="7199588"/>
<dbReference type="PaxDb" id="2850-Phatr44882"/>
<dbReference type="AlphaFoldDB" id="B7FW00"/>
<dbReference type="EMBL" id="CM000608">
    <property type="protein sequence ID" value="EEC49715.1"/>
    <property type="molecule type" value="Genomic_DNA"/>
</dbReference>
<feature type="domain" description="Metaxin glutathione S-transferase" evidence="1">
    <location>
        <begin position="249"/>
        <end position="305"/>
    </location>
</feature>
<dbReference type="InParanoid" id="B7FW00"/>
<organism evidence="2 3">
    <name type="scientific">Phaeodactylum tricornutum (strain CCAP 1055/1)</name>
    <dbReference type="NCBI Taxonomy" id="556484"/>
    <lineage>
        <taxon>Eukaryota</taxon>
        <taxon>Sar</taxon>
        <taxon>Stramenopiles</taxon>
        <taxon>Ochrophyta</taxon>
        <taxon>Bacillariophyta</taxon>
        <taxon>Bacillariophyceae</taxon>
        <taxon>Bacillariophycidae</taxon>
        <taxon>Naviculales</taxon>
        <taxon>Phaeodactylaceae</taxon>
        <taxon>Phaeodactylum</taxon>
    </lineage>
</organism>
<evidence type="ECO:0000259" key="1">
    <source>
        <dbReference type="Pfam" id="PF17171"/>
    </source>
</evidence>
<reference evidence="2 3" key="1">
    <citation type="journal article" date="2008" name="Nature">
        <title>The Phaeodactylum genome reveals the evolutionary history of diatom genomes.</title>
        <authorList>
            <person name="Bowler C."/>
            <person name="Allen A.E."/>
            <person name="Badger J.H."/>
            <person name="Grimwood J."/>
            <person name="Jabbari K."/>
            <person name="Kuo A."/>
            <person name="Maheswari U."/>
            <person name="Martens C."/>
            <person name="Maumus F."/>
            <person name="Otillar R.P."/>
            <person name="Rayko E."/>
            <person name="Salamov A."/>
            <person name="Vandepoele K."/>
            <person name="Beszteri B."/>
            <person name="Gruber A."/>
            <person name="Heijde M."/>
            <person name="Katinka M."/>
            <person name="Mock T."/>
            <person name="Valentin K."/>
            <person name="Verret F."/>
            <person name="Berges J.A."/>
            <person name="Brownlee C."/>
            <person name="Cadoret J.P."/>
            <person name="Chiovitti A."/>
            <person name="Choi C.J."/>
            <person name="Coesel S."/>
            <person name="De Martino A."/>
            <person name="Detter J.C."/>
            <person name="Durkin C."/>
            <person name="Falciatore A."/>
            <person name="Fournet J."/>
            <person name="Haruta M."/>
            <person name="Huysman M.J."/>
            <person name="Jenkins B.D."/>
            <person name="Jiroutova K."/>
            <person name="Jorgensen R.E."/>
            <person name="Joubert Y."/>
            <person name="Kaplan A."/>
            <person name="Kroger N."/>
            <person name="Kroth P.G."/>
            <person name="La Roche J."/>
            <person name="Lindquist E."/>
            <person name="Lommer M."/>
            <person name="Martin-Jezequel V."/>
            <person name="Lopez P.J."/>
            <person name="Lucas S."/>
            <person name="Mangogna M."/>
            <person name="McGinnis K."/>
            <person name="Medlin L.K."/>
            <person name="Montsant A."/>
            <person name="Oudot-Le Secq M.P."/>
            <person name="Napoli C."/>
            <person name="Obornik M."/>
            <person name="Parker M.S."/>
            <person name="Petit J.L."/>
            <person name="Porcel B.M."/>
            <person name="Poulsen N."/>
            <person name="Robison M."/>
            <person name="Rychlewski L."/>
            <person name="Rynearson T.A."/>
            <person name="Schmutz J."/>
            <person name="Shapiro H."/>
            <person name="Siaut M."/>
            <person name="Stanley M."/>
            <person name="Sussman M.R."/>
            <person name="Taylor A.R."/>
            <person name="Vardi A."/>
            <person name="von Dassow P."/>
            <person name="Vyverman W."/>
            <person name="Willis A."/>
            <person name="Wyrwicz L.S."/>
            <person name="Rokhsar D.S."/>
            <person name="Weissenbach J."/>
            <person name="Armbrust E.V."/>
            <person name="Green B.R."/>
            <person name="Van de Peer Y."/>
            <person name="Grigoriev I.V."/>
        </authorList>
    </citation>
    <scope>NUCLEOTIDE SEQUENCE [LARGE SCALE GENOMIC DNA]</scope>
    <source>
        <strain evidence="2 3">CCAP 1055/1</strain>
    </source>
</reference>
<dbReference type="KEGG" id="pti:PHATRDRAFT_44882"/>
<dbReference type="Pfam" id="PF17171">
    <property type="entry name" value="GST_C_6"/>
    <property type="match status" value="1"/>
</dbReference>
<reference evidence="3" key="2">
    <citation type="submission" date="2008-08" db="EMBL/GenBank/DDBJ databases">
        <authorList>
            <consortium name="Diatom Consortium"/>
            <person name="Grigoriev I."/>
            <person name="Grimwood J."/>
            <person name="Kuo A."/>
            <person name="Otillar R.P."/>
            <person name="Salamov A."/>
            <person name="Detter J.C."/>
            <person name="Lindquist E."/>
            <person name="Shapiro H."/>
            <person name="Lucas S."/>
            <person name="Glavina del Rio T."/>
            <person name="Pitluck S."/>
            <person name="Rokhsar D."/>
            <person name="Bowler C."/>
        </authorList>
    </citation>
    <scope>GENOME REANNOTATION</scope>
    <source>
        <strain evidence="3">CCAP 1055/1</strain>
    </source>
</reference>
<name>B7FW00_PHATC</name>
<proteinExistence type="predicted"/>
<dbReference type="InterPro" id="IPR033468">
    <property type="entry name" value="Metaxin_GST"/>
</dbReference>